<evidence type="ECO:0000313" key="2">
    <source>
        <dbReference type="Proteomes" id="UP000235925"/>
    </source>
</evidence>
<comment type="caution">
    <text evidence="1">The sequence shown here is derived from an EMBL/GenBank/DDBJ whole genome shotgun (WGS) entry which is preliminary data.</text>
</comment>
<dbReference type="SUPFAM" id="SSF53448">
    <property type="entry name" value="Nucleotide-diphospho-sugar transferases"/>
    <property type="match status" value="1"/>
</dbReference>
<dbReference type="GO" id="GO:0016740">
    <property type="term" value="F:transferase activity"/>
    <property type="evidence" value="ECO:0007669"/>
    <property type="project" value="UniProtKB-KW"/>
</dbReference>
<organism evidence="1 2">
    <name type="scientific">Stutzerimonas stutzeri</name>
    <name type="common">Pseudomonas stutzeri</name>
    <dbReference type="NCBI Taxonomy" id="316"/>
    <lineage>
        <taxon>Bacteria</taxon>
        <taxon>Pseudomonadati</taxon>
        <taxon>Pseudomonadota</taxon>
        <taxon>Gammaproteobacteria</taxon>
        <taxon>Pseudomonadales</taxon>
        <taxon>Pseudomonadaceae</taxon>
        <taxon>Stutzerimonas</taxon>
    </lineage>
</organism>
<keyword evidence="1" id="KW-0808">Transferase</keyword>
<proteinExistence type="predicted"/>
<dbReference type="InterPro" id="IPR029044">
    <property type="entry name" value="Nucleotide-diphossugar_trans"/>
</dbReference>
<reference evidence="1 2" key="1">
    <citation type="submission" date="2018-01" db="EMBL/GenBank/DDBJ databases">
        <title>Denitrification phenotypes of diverse strains of Pseudomonas stutzeri.</title>
        <authorList>
            <person name="Milligan D.A."/>
            <person name="Bergaust L."/>
            <person name="Bakken L.R."/>
            <person name="Frostegard A."/>
        </authorList>
    </citation>
    <scope>NUCLEOTIDE SEQUENCE [LARGE SCALE GENOMIC DNA]</scope>
    <source>
        <strain evidence="1 2">KC</strain>
    </source>
</reference>
<sequence length="306" mass="35517">MTSAPTIPNVFHFVFGLREQSEPFHLMYYLCLASCIEVNRPDEVHFHYHHEPHGEWWERIKPKLRLRRIDPEGFVAAYRYDDPQIAAFRYAHLADFARLRILLEEGGIYADIDTLFLRPFPSSWHSRQFILGEEKAPAAAADGRSLCNAWIASARGAAFCRRWLDGMEEAFDGSWSNHSTLLPYQLSKAFPDLVDIQPPSAFYALDWTPRGIDDLLLRDVVLPDRAYSLHLWNHLWFAEKRLDFSHFHAGLLTVDYVAFANSTYARHARRFLPEDVAVSRAAYCRQYAMSMLRHPRHAVRALLDGR</sequence>
<evidence type="ECO:0000313" key="1">
    <source>
        <dbReference type="EMBL" id="PNF79203.1"/>
    </source>
</evidence>
<dbReference type="Gene3D" id="3.90.550.20">
    <property type="match status" value="1"/>
</dbReference>
<accession>A0A2N8RXW0</accession>
<dbReference type="AlphaFoldDB" id="A0A2N8RXW0"/>
<name>A0A2N8RXW0_STUST</name>
<dbReference type="Pfam" id="PF04488">
    <property type="entry name" value="Gly_transf_sug"/>
    <property type="match status" value="1"/>
</dbReference>
<dbReference type="OrthoDB" id="9802987at2"/>
<gene>
    <name evidence="1" type="ORF">CXK92_16920</name>
</gene>
<dbReference type="PANTHER" id="PTHR46830:SF2">
    <property type="entry name" value="ALPHA-1,4-N-ACETYLGLUCOSAMINYLTRANSFERASE"/>
    <property type="match status" value="1"/>
</dbReference>
<protein>
    <submittedName>
        <fullName evidence="1">Glycosyl transferase</fullName>
    </submittedName>
</protein>
<dbReference type="EMBL" id="POUN01000005">
    <property type="protein sequence ID" value="PNF79203.1"/>
    <property type="molecule type" value="Genomic_DNA"/>
</dbReference>
<dbReference type="RefSeq" id="WP_102826196.1">
    <property type="nucleotide sequence ID" value="NZ_CP139348.1"/>
</dbReference>
<dbReference type="InterPro" id="IPR007577">
    <property type="entry name" value="GlycoTrfase_DXD_sugar-bd_CS"/>
</dbReference>
<dbReference type="PANTHER" id="PTHR46830">
    <property type="entry name" value="TRANSFERASE, PUTATIVE-RELATED"/>
    <property type="match status" value="1"/>
</dbReference>
<dbReference type="Proteomes" id="UP000235925">
    <property type="component" value="Unassembled WGS sequence"/>
</dbReference>